<feature type="transmembrane region" description="Helical" evidence="5">
    <location>
        <begin position="77"/>
        <end position="98"/>
    </location>
</feature>
<feature type="transmembrane region" description="Helical" evidence="5">
    <location>
        <begin position="175"/>
        <end position="195"/>
    </location>
</feature>
<dbReference type="Pfam" id="PF02518">
    <property type="entry name" value="HATPase_c"/>
    <property type="match status" value="1"/>
</dbReference>
<dbReference type="InterPro" id="IPR003594">
    <property type="entry name" value="HATPase_dom"/>
</dbReference>
<name>A0ABV6F3L5_9MICC</name>
<keyword evidence="3" id="KW-0902">Two-component regulatory system</keyword>
<dbReference type="CDD" id="cd16917">
    <property type="entry name" value="HATPase_UhpB-NarQ-NarX-like"/>
    <property type="match status" value="1"/>
</dbReference>
<evidence type="ECO:0000256" key="4">
    <source>
        <dbReference type="SAM" id="MobiDB-lite"/>
    </source>
</evidence>
<evidence type="ECO:0000313" key="8">
    <source>
        <dbReference type="EMBL" id="MFC0248094.1"/>
    </source>
</evidence>
<keyword evidence="5" id="KW-1133">Transmembrane helix</keyword>
<feature type="domain" description="Signal transduction histidine kinase subgroup 3 dimerisation and phosphoacceptor" evidence="7">
    <location>
        <begin position="215"/>
        <end position="280"/>
    </location>
</feature>
<keyword evidence="1" id="KW-0808">Transferase</keyword>
<dbReference type="Proteomes" id="UP001589766">
    <property type="component" value="Unassembled WGS sequence"/>
</dbReference>
<proteinExistence type="predicted"/>
<reference evidence="8 9" key="1">
    <citation type="submission" date="2024-09" db="EMBL/GenBank/DDBJ databases">
        <authorList>
            <person name="Sun Q."/>
            <person name="Mori K."/>
        </authorList>
    </citation>
    <scope>NUCLEOTIDE SEQUENCE [LARGE SCALE GENOMIC DNA]</scope>
    <source>
        <strain evidence="8 9">CCM 7609</strain>
    </source>
</reference>
<dbReference type="Gene3D" id="3.30.565.10">
    <property type="entry name" value="Histidine kinase-like ATPase, C-terminal domain"/>
    <property type="match status" value="1"/>
</dbReference>
<evidence type="ECO:0000259" key="6">
    <source>
        <dbReference type="Pfam" id="PF02518"/>
    </source>
</evidence>
<dbReference type="Gene3D" id="1.20.5.1930">
    <property type="match status" value="1"/>
</dbReference>
<feature type="transmembrane region" description="Helical" evidence="5">
    <location>
        <begin position="110"/>
        <end position="129"/>
    </location>
</feature>
<sequence>MPRGARTRPKGPEGPEGPAGRIAVQPAGPFGAGEWPEVPLKANERAPVLITAGVWLVFLVVPLVAMVTGDAPLGTKVLGCAGLAAFVAVYMGHFIWPWPWRTLPHWVNTAAVTAVLLLCVSATIPAGGLNSFNFLPFTLAIWIFPHRLRVGLPVSVALSAAWVVVALSVDAGGSRFWLVVPTVMALVIMLALRLAMEREEGSRILGEELALSRQRERVGRDVHDVLGHSLTVITLKTELARRLVDADPQQAKAELDEVLELSRQSLAEVRTTVGGLHAPDLGAQLASARTALQAAGIAFRLPEASSVAGFRPDRRELFAWCLREAVTNVIRHSGASHCTVTITADRLTVADDGTGLGASASPGNGLSGMRHRVTEAGGTLSLGRAHPGSDRPGTTLEVHL</sequence>
<dbReference type="InterPro" id="IPR036890">
    <property type="entry name" value="HATPase_C_sf"/>
</dbReference>
<feature type="domain" description="Histidine kinase/HSP90-like ATPase" evidence="6">
    <location>
        <begin position="321"/>
        <end position="400"/>
    </location>
</feature>
<dbReference type="GO" id="GO:0016301">
    <property type="term" value="F:kinase activity"/>
    <property type="evidence" value="ECO:0007669"/>
    <property type="project" value="UniProtKB-KW"/>
</dbReference>
<keyword evidence="9" id="KW-1185">Reference proteome</keyword>
<protein>
    <submittedName>
        <fullName evidence="8">Sensor histidine kinase</fullName>
    </submittedName>
</protein>
<keyword evidence="5" id="KW-0472">Membrane</keyword>
<gene>
    <name evidence="8" type="ORF">ACFFIO_06220</name>
</gene>
<organism evidence="8 9">
    <name type="scientific">Citricoccus parietis</name>
    <dbReference type="NCBI Taxonomy" id="592307"/>
    <lineage>
        <taxon>Bacteria</taxon>
        <taxon>Bacillati</taxon>
        <taxon>Actinomycetota</taxon>
        <taxon>Actinomycetes</taxon>
        <taxon>Micrococcales</taxon>
        <taxon>Micrococcaceae</taxon>
        <taxon>Citricoccus</taxon>
    </lineage>
</organism>
<feature type="region of interest" description="Disordered" evidence="4">
    <location>
        <begin position="378"/>
        <end position="400"/>
    </location>
</feature>
<dbReference type="InterPro" id="IPR011712">
    <property type="entry name" value="Sig_transdc_His_kin_sub3_dim/P"/>
</dbReference>
<dbReference type="EMBL" id="JBHLWH010000014">
    <property type="protein sequence ID" value="MFC0248094.1"/>
    <property type="molecule type" value="Genomic_DNA"/>
</dbReference>
<dbReference type="PANTHER" id="PTHR24421:SF63">
    <property type="entry name" value="SENSOR HISTIDINE KINASE DESK"/>
    <property type="match status" value="1"/>
</dbReference>
<dbReference type="Pfam" id="PF07730">
    <property type="entry name" value="HisKA_3"/>
    <property type="match status" value="1"/>
</dbReference>
<dbReference type="SUPFAM" id="SSF55874">
    <property type="entry name" value="ATPase domain of HSP90 chaperone/DNA topoisomerase II/histidine kinase"/>
    <property type="match status" value="1"/>
</dbReference>
<dbReference type="InterPro" id="IPR050482">
    <property type="entry name" value="Sensor_HK_TwoCompSys"/>
</dbReference>
<evidence type="ECO:0000256" key="5">
    <source>
        <dbReference type="SAM" id="Phobius"/>
    </source>
</evidence>
<feature type="transmembrane region" description="Helical" evidence="5">
    <location>
        <begin position="150"/>
        <end position="169"/>
    </location>
</feature>
<accession>A0ABV6F3L5</accession>
<feature type="transmembrane region" description="Helical" evidence="5">
    <location>
        <begin position="46"/>
        <end position="65"/>
    </location>
</feature>
<keyword evidence="2 8" id="KW-0418">Kinase</keyword>
<comment type="caution">
    <text evidence="8">The sequence shown here is derived from an EMBL/GenBank/DDBJ whole genome shotgun (WGS) entry which is preliminary data.</text>
</comment>
<keyword evidence="5" id="KW-0812">Transmembrane</keyword>
<evidence type="ECO:0000256" key="2">
    <source>
        <dbReference type="ARBA" id="ARBA00022777"/>
    </source>
</evidence>
<feature type="region of interest" description="Disordered" evidence="4">
    <location>
        <begin position="1"/>
        <end position="23"/>
    </location>
</feature>
<evidence type="ECO:0000259" key="7">
    <source>
        <dbReference type="Pfam" id="PF07730"/>
    </source>
</evidence>
<evidence type="ECO:0000313" key="9">
    <source>
        <dbReference type="Proteomes" id="UP001589766"/>
    </source>
</evidence>
<evidence type="ECO:0000256" key="1">
    <source>
        <dbReference type="ARBA" id="ARBA00022679"/>
    </source>
</evidence>
<dbReference type="PANTHER" id="PTHR24421">
    <property type="entry name" value="NITRATE/NITRITE SENSOR PROTEIN NARX-RELATED"/>
    <property type="match status" value="1"/>
</dbReference>
<evidence type="ECO:0000256" key="3">
    <source>
        <dbReference type="ARBA" id="ARBA00023012"/>
    </source>
</evidence>
<dbReference type="RefSeq" id="WP_378040719.1">
    <property type="nucleotide sequence ID" value="NZ_JBHLWH010000014.1"/>
</dbReference>